<name>A0A9D3VY56_9ROSI</name>
<sequence length="125" mass="14051">MSAQNALTWTRFVDVAKTLLQGHILLRVFPTAIFLPFGGSNGRGCNLDPKLINVLIESWRPETHTFYLLCRKCTITLEDVQLQLGLSMDGFAFTGSVQSADWGAVWYDFLGAIRYNIYEGQIEMG</sequence>
<dbReference type="InterPro" id="IPR019557">
    <property type="entry name" value="AminoTfrase-like_pln_mobile"/>
</dbReference>
<dbReference type="PANTHER" id="PTHR46033">
    <property type="entry name" value="PROTEIN MAIN-LIKE 2"/>
    <property type="match status" value="1"/>
</dbReference>
<dbReference type="EMBL" id="JAIQCV010000005">
    <property type="protein sequence ID" value="KAH1098401.1"/>
    <property type="molecule type" value="Genomic_DNA"/>
</dbReference>
<protein>
    <recommendedName>
        <fullName evidence="1">Aminotransferase-like plant mobile domain-containing protein</fullName>
    </recommendedName>
</protein>
<evidence type="ECO:0000313" key="3">
    <source>
        <dbReference type="Proteomes" id="UP000828251"/>
    </source>
</evidence>
<dbReference type="GO" id="GO:0010073">
    <property type="term" value="P:meristem maintenance"/>
    <property type="evidence" value="ECO:0007669"/>
    <property type="project" value="InterPro"/>
</dbReference>
<proteinExistence type="predicted"/>
<dbReference type="OrthoDB" id="1421598at2759"/>
<organism evidence="2 3">
    <name type="scientific">Gossypium stocksii</name>
    <dbReference type="NCBI Taxonomy" id="47602"/>
    <lineage>
        <taxon>Eukaryota</taxon>
        <taxon>Viridiplantae</taxon>
        <taxon>Streptophyta</taxon>
        <taxon>Embryophyta</taxon>
        <taxon>Tracheophyta</taxon>
        <taxon>Spermatophyta</taxon>
        <taxon>Magnoliopsida</taxon>
        <taxon>eudicotyledons</taxon>
        <taxon>Gunneridae</taxon>
        <taxon>Pentapetalae</taxon>
        <taxon>rosids</taxon>
        <taxon>malvids</taxon>
        <taxon>Malvales</taxon>
        <taxon>Malvaceae</taxon>
        <taxon>Malvoideae</taxon>
        <taxon>Gossypium</taxon>
    </lineage>
</organism>
<comment type="caution">
    <text evidence="2">The sequence shown here is derived from an EMBL/GenBank/DDBJ whole genome shotgun (WGS) entry which is preliminary data.</text>
</comment>
<evidence type="ECO:0000259" key="1">
    <source>
        <dbReference type="Pfam" id="PF10536"/>
    </source>
</evidence>
<evidence type="ECO:0000313" key="2">
    <source>
        <dbReference type="EMBL" id="KAH1098401.1"/>
    </source>
</evidence>
<dbReference type="Proteomes" id="UP000828251">
    <property type="component" value="Unassembled WGS sequence"/>
</dbReference>
<dbReference type="Pfam" id="PF10536">
    <property type="entry name" value="PMD"/>
    <property type="match status" value="1"/>
</dbReference>
<dbReference type="AlphaFoldDB" id="A0A9D3VY56"/>
<dbReference type="PANTHER" id="PTHR46033:SF8">
    <property type="entry name" value="PROTEIN MAINTENANCE OF MERISTEMS-LIKE"/>
    <property type="match status" value="1"/>
</dbReference>
<reference evidence="2 3" key="1">
    <citation type="journal article" date="2021" name="Plant Biotechnol. J.">
        <title>Multi-omics assisted identification of the key and species-specific regulatory components of drought-tolerant mechanisms in Gossypium stocksii.</title>
        <authorList>
            <person name="Yu D."/>
            <person name="Ke L."/>
            <person name="Zhang D."/>
            <person name="Wu Y."/>
            <person name="Sun Y."/>
            <person name="Mei J."/>
            <person name="Sun J."/>
            <person name="Sun Y."/>
        </authorList>
    </citation>
    <scope>NUCLEOTIDE SEQUENCE [LARGE SCALE GENOMIC DNA]</scope>
    <source>
        <strain evidence="3">cv. E1</strain>
        <tissue evidence="2">Leaf</tissue>
    </source>
</reference>
<accession>A0A9D3VY56</accession>
<gene>
    <name evidence="2" type="ORF">J1N35_015322</name>
</gene>
<feature type="domain" description="Aminotransferase-like plant mobile" evidence="1">
    <location>
        <begin position="47"/>
        <end position="113"/>
    </location>
</feature>
<dbReference type="InterPro" id="IPR044824">
    <property type="entry name" value="MAIN-like"/>
</dbReference>
<keyword evidence="3" id="KW-1185">Reference proteome</keyword>